<gene>
    <name evidence="2" type="ORF">DNTS_032815</name>
</gene>
<keyword evidence="3" id="KW-1185">Reference proteome</keyword>
<feature type="region of interest" description="Disordered" evidence="1">
    <location>
        <begin position="1"/>
        <end position="24"/>
    </location>
</feature>
<dbReference type="EMBL" id="SRMA01012332">
    <property type="protein sequence ID" value="TRZ03235.1"/>
    <property type="molecule type" value="Genomic_DNA"/>
</dbReference>
<evidence type="ECO:0000313" key="3">
    <source>
        <dbReference type="Proteomes" id="UP000316079"/>
    </source>
</evidence>
<dbReference type="AlphaFoldDB" id="A0A553RM42"/>
<dbReference type="Proteomes" id="UP000316079">
    <property type="component" value="Unassembled WGS sequence"/>
</dbReference>
<organism evidence="2 3">
    <name type="scientific">Danionella cerebrum</name>
    <dbReference type="NCBI Taxonomy" id="2873325"/>
    <lineage>
        <taxon>Eukaryota</taxon>
        <taxon>Metazoa</taxon>
        <taxon>Chordata</taxon>
        <taxon>Craniata</taxon>
        <taxon>Vertebrata</taxon>
        <taxon>Euteleostomi</taxon>
        <taxon>Actinopterygii</taxon>
        <taxon>Neopterygii</taxon>
        <taxon>Teleostei</taxon>
        <taxon>Ostariophysi</taxon>
        <taxon>Cypriniformes</taxon>
        <taxon>Danionidae</taxon>
        <taxon>Danioninae</taxon>
        <taxon>Danionella</taxon>
    </lineage>
</organism>
<proteinExistence type="predicted"/>
<reference evidence="2 3" key="1">
    <citation type="journal article" date="2019" name="Sci. Data">
        <title>Hybrid genome assembly and annotation of Danionella translucida.</title>
        <authorList>
            <person name="Kadobianskyi M."/>
            <person name="Schulze L."/>
            <person name="Schuelke M."/>
            <person name="Judkewitz B."/>
        </authorList>
    </citation>
    <scope>NUCLEOTIDE SEQUENCE [LARGE SCALE GENOMIC DNA]</scope>
    <source>
        <strain evidence="2 3">Bolton</strain>
    </source>
</reference>
<comment type="caution">
    <text evidence="2">The sequence shown here is derived from an EMBL/GenBank/DDBJ whole genome shotgun (WGS) entry which is preliminary data.</text>
</comment>
<name>A0A553RM42_9TELE</name>
<protein>
    <submittedName>
        <fullName evidence="2">Uncharacterized protein</fullName>
    </submittedName>
</protein>
<evidence type="ECO:0000256" key="1">
    <source>
        <dbReference type="SAM" id="MobiDB-lite"/>
    </source>
</evidence>
<accession>A0A553RM42</accession>
<sequence length="24" mass="2581">MKVDTITANSFSHGNSPSSHQAYT</sequence>
<evidence type="ECO:0000313" key="2">
    <source>
        <dbReference type="EMBL" id="TRZ03235.1"/>
    </source>
</evidence>